<feature type="transmembrane region" description="Helical" evidence="3">
    <location>
        <begin position="608"/>
        <end position="627"/>
    </location>
</feature>
<dbReference type="InterPro" id="IPR051361">
    <property type="entry name" value="ThrE/Ser_Exporter"/>
</dbReference>
<dbReference type="Proteomes" id="UP000219338">
    <property type="component" value="Unassembled WGS sequence"/>
</dbReference>
<evidence type="ECO:0000256" key="2">
    <source>
        <dbReference type="SAM" id="MobiDB-lite"/>
    </source>
</evidence>
<dbReference type="PANTHER" id="PTHR31082:SF4">
    <property type="entry name" value="PHEROMONE-REGULATED MEMBRANE PROTEIN 10"/>
    <property type="match status" value="1"/>
</dbReference>
<feature type="transmembrane region" description="Helical" evidence="3">
    <location>
        <begin position="664"/>
        <end position="681"/>
    </location>
</feature>
<dbReference type="GO" id="GO:0022857">
    <property type="term" value="F:transmembrane transporter activity"/>
    <property type="evidence" value="ECO:0007669"/>
    <property type="project" value="InterPro"/>
</dbReference>
<feature type="compositionally biased region" description="Basic and acidic residues" evidence="2">
    <location>
        <begin position="67"/>
        <end position="78"/>
    </location>
</feature>
<dbReference type="AlphaFoldDB" id="A0A284QZD5"/>
<evidence type="ECO:0000256" key="3">
    <source>
        <dbReference type="SAM" id="Phobius"/>
    </source>
</evidence>
<accession>A0A284QZD5</accession>
<feature type="transmembrane region" description="Helical" evidence="3">
    <location>
        <begin position="719"/>
        <end position="744"/>
    </location>
</feature>
<keyword evidence="6" id="KW-1185">Reference proteome</keyword>
<feature type="transmembrane region" description="Helical" evidence="3">
    <location>
        <begin position="395"/>
        <end position="417"/>
    </location>
</feature>
<keyword evidence="3" id="KW-0812">Transmembrane</keyword>
<feature type="transmembrane region" description="Helical" evidence="3">
    <location>
        <begin position="424"/>
        <end position="441"/>
    </location>
</feature>
<dbReference type="Pfam" id="PF06738">
    <property type="entry name" value="ThrE"/>
    <property type="match status" value="1"/>
</dbReference>
<gene>
    <name evidence="5" type="ORF">ARMOST_05136</name>
</gene>
<dbReference type="InterPro" id="IPR010619">
    <property type="entry name" value="ThrE-like_N"/>
</dbReference>
<sequence>MQEDGPHRTYTPPQVPPPAATGDDEHHAQRYPANVPPSQYISSPRPPPDTLGNPQWHPPFHSSNPFDDTRLDQQRRDQLGQGDSFFSQRRVSQIPLAPDDRRRDSDATLADAGQSDPYKKYSLSSYEHPYDIPPPQNAYNRSSLSQNYSPRRSARCSVSFVDHPGVLEYNPDEEVDVEAERAQKRRGIPSQMLQLRIMNQSNGDETGGYDYNDEYMRRPKYRRADSGMSDCSEVGLDPDDPRVTGARANDLEDPEDIEKNMLRQMDYRSRRKHLMRVKIEFNVTSMVNRQEFLIKLAKSLMTFGAPSHRIESQLIAAARILEVEAEFIHLPGVIICSFGDQELGCSETHFVKCGGRLSLGALHKVHLIYRSVVHDETSAKKASEQLNDLLNAPPLYSVFFRCLLAFCLSALICPLAFGGSFLDMWIAGACAFILSVLQLCATKSALYANVFEITASIFVSFAARGLSSIRSQIFCYTAISSSSIICILPGYLILSSSLELASKNIVCGSVKMVYALIYTLFLGFGLQIGSDFYLLLDRHTRRSLDAIANSLSTTVSLTGAWTADNDTVNGTMPLVGTWTFTHAVSLTQHDIINACYRPKRFPWYLQPFPTWTAFIIVPVFSLFSSLANLQPLKSKQLPIMVAISCCSYASNKVANHYIFNRSDVVSAIGAFTVGLLGNIYSRKMGGTAFTSMVTGVLFLVPSGLSQAGGITANGNGIDIGGAMIAVTIGITVGLFMSQALVYMFGTRKNAAVFSF</sequence>
<proteinExistence type="inferred from homology"/>
<feature type="transmembrane region" description="Helical" evidence="3">
    <location>
        <begin position="473"/>
        <end position="493"/>
    </location>
</feature>
<dbReference type="PANTHER" id="PTHR31082">
    <property type="entry name" value="PHEROMONE-REGULATED MEMBRANE PROTEIN 10"/>
    <property type="match status" value="1"/>
</dbReference>
<feature type="domain" description="Threonine/serine exporter-like N-terminal" evidence="4">
    <location>
        <begin position="292"/>
        <end position="532"/>
    </location>
</feature>
<dbReference type="OMA" id="DIEKACM"/>
<comment type="similarity">
    <text evidence="1">Belongs to the ThrE exporter (TC 2.A.79) family.</text>
</comment>
<feature type="region of interest" description="Disordered" evidence="2">
    <location>
        <begin position="223"/>
        <end position="248"/>
    </location>
</feature>
<reference evidence="6" key="1">
    <citation type="journal article" date="2017" name="Nat. Ecol. Evol.">
        <title>Genome expansion and lineage-specific genetic innovations in the forest pathogenic fungi Armillaria.</title>
        <authorList>
            <person name="Sipos G."/>
            <person name="Prasanna A.N."/>
            <person name="Walter M.C."/>
            <person name="O'Connor E."/>
            <person name="Balint B."/>
            <person name="Krizsan K."/>
            <person name="Kiss B."/>
            <person name="Hess J."/>
            <person name="Varga T."/>
            <person name="Slot J."/>
            <person name="Riley R."/>
            <person name="Boka B."/>
            <person name="Rigling D."/>
            <person name="Barry K."/>
            <person name="Lee J."/>
            <person name="Mihaltcheva S."/>
            <person name="LaButti K."/>
            <person name="Lipzen A."/>
            <person name="Waldron R."/>
            <person name="Moloney N.M."/>
            <person name="Sperisen C."/>
            <person name="Kredics L."/>
            <person name="Vagvoelgyi C."/>
            <person name="Patrignani A."/>
            <person name="Fitzpatrick D."/>
            <person name="Nagy I."/>
            <person name="Doyle S."/>
            <person name="Anderson J.B."/>
            <person name="Grigoriev I.V."/>
            <person name="Gueldener U."/>
            <person name="Muensterkoetter M."/>
            <person name="Nagy L.G."/>
        </authorList>
    </citation>
    <scope>NUCLEOTIDE SEQUENCE [LARGE SCALE GENOMIC DNA]</scope>
    <source>
        <strain evidence="6">C18/9</strain>
    </source>
</reference>
<feature type="region of interest" description="Disordered" evidence="2">
    <location>
        <begin position="1"/>
        <end position="147"/>
    </location>
</feature>
<organism evidence="5 6">
    <name type="scientific">Armillaria ostoyae</name>
    <name type="common">Armillaria root rot fungus</name>
    <dbReference type="NCBI Taxonomy" id="47428"/>
    <lineage>
        <taxon>Eukaryota</taxon>
        <taxon>Fungi</taxon>
        <taxon>Dikarya</taxon>
        <taxon>Basidiomycota</taxon>
        <taxon>Agaricomycotina</taxon>
        <taxon>Agaricomycetes</taxon>
        <taxon>Agaricomycetidae</taxon>
        <taxon>Agaricales</taxon>
        <taxon>Marasmiineae</taxon>
        <taxon>Physalacriaceae</taxon>
        <taxon>Armillaria</taxon>
    </lineage>
</organism>
<evidence type="ECO:0000313" key="5">
    <source>
        <dbReference type="EMBL" id="SJL01812.1"/>
    </source>
</evidence>
<keyword evidence="3" id="KW-0472">Membrane</keyword>
<evidence type="ECO:0000259" key="4">
    <source>
        <dbReference type="Pfam" id="PF06738"/>
    </source>
</evidence>
<evidence type="ECO:0000313" key="6">
    <source>
        <dbReference type="Proteomes" id="UP000219338"/>
    </source>
</evidence>
<name>A0A284QZD5_ARMOS</name>
<dbReference type="OrthoDB" id="413008at2759"/>
<dbReference type="EMBL" id="FUEG01000003">
    <property type="protein sequence ID" value="SJL01812.1"/>
    <property type="molecule type" value="Genomic_DNA"/>
</dbReference>
<keyword evidence="3" id="KW-1133">Transmembrane helix</keyword>
<feature type="transmembrane region" description="Helical" evidence="3">
    <location>
        <begin position="688"/>
        <end position="707"/>
    </location>
</feature>
<feature type="compositionally biased region" description="Polar residues" evidence="2">
    <location>
        <begin position="137"/>
        <end position="147"/>
    </location>
</feature>
<evidence type="ECO:0000256" key="1">
    <source>
        <dbReference type="ARBA" id="ARBA00034125"/>
    </source>
</evidence>
<protein>
    <recommendedName>
        <fullName evidence="4">Threonine/serine exporter-like N-terminal domain-containing protein</fullName>
    </recommendedName>
</protein>
<feature type="transmembrane region" description="Helical" evidence="3">
    <location>
        <begin position="513"/>
        <end position="534"/>
    </location>
</feature>
<dbReference type="STRING" id="47428.A0A284QZD5"/>